<protein>
    <submittedName>
        <fullName evidence="3">Uncharacterized protein</fullName>
    </submittedName>
</protein>
<keyword evidence="2" id="KW-1133">Transmembrane helix</keyword>
<evidence type="ECO:0000256" key="2">
    <source>
        <dbReference type="SAM" id="Phobius"/>
    </source>
</evidence>
<evidence type="ECO:0000313" key="3">
    <source>
        <dbReference type="EMBL" id="HCE18479.1"/>
    </source>
</evidence>
<name>A0A3D1JIS8_9CHLR</name>
<dbReference type="AlphaFoldDB" id="A0A3D1JIS8"/>
<evidence type="ECO:0000313" key="4">
    <source>
        <dbReference type="Proteomes" id="UP000264141"/>
    </source>
</evidence>
<proteinExistence type="predicted"/>
<sequence>MPISAEQFKNIHDLVRYLNDLESKVNLLEEQNSALRTSLEEMSTRNADLVAFLKENWPKTSLFHRSFWVRALTIFGHNLVIQLILGVFLTIIYFAILAPVLIQLFRQMSGSVP</sequence>
<feature type="transmembrane region" description="Helical" evidence="2">
    <location>
        <begin position="79"/>
        <end position="102"/>
    </location>
</feature>
<dbReference type="EMBL" id="DPBP01000043">
    <property type="protein sequence ID" value="HCE18479.1"/>
    <property type="molecule type" value="Genomic_DNA"/>
</dbReference>
<evidence type="ECO:0000256" key="1">
    <source>
        <dbReference type="SAM" id="Coils"/>
    </source>
</evidence>
<gene>
    <name evidence="3" type="ORF">DEQ80_11520</name>
</gene>
<keyword evidence="1" id="KW-0175">Coiled coil</keyword>
<dbReference type="STRING" id="229919.GCA_001050195_00354"/>
<keyword evidence="2" id="KW-0472">Membrane</keyword>
<feature type="coiled-coil region" evidence="1">
    <location>
        <begin position="11"/>
        <end position="45"/>
    </location>
</feature>
<reference evidence="3 4" key="1">
    <citation type="journal article" date="2018" name="Nat. Biotechnol.">
        <title>A standardized bacterial taxonomy based on genome phylogeny substantially revises the tree of life.</title>
        <authorList>
            <person name="Parks D.H."/>
            <person name="Chuvochina M."/>
            <person name="Waite D.W."/>
            <person name="Rinke C."/>
            <person name="Skarshewski A."/>
            <person name="Chaumeil P.A."/>
            <person name="Hugenholtz P."/>
        </authorList>
    </citation>
    <scope>NUCLEOTIDE SEQUENCE [LARGE SCALE GENOMIC DNA]</scope>
    <source>
        <strain evidence="3">UBA8781</strain>
    </source>
</reference>
<comment type="caution">
    <text evidence="3">The sequence shown here is derived from an EMBL/GenBank/DDBJ whole genome shotgun (WGS) entry which is preliminary data.</text>
</comment>
<dbReference type="Proteomes" id="UP000264141">
    <property type="component" value="Unassembled WGS sequence"/>
</dbReference>
<keyword evidence="2" id="KW-0812">Transmembrane</keyword>
<organism evidence="3 4">
    <name type="scientific">Anaerolinea thermolimosa</name>
    <dbReference type="NCBI Taxonomy" id="229919"/>
    <lineage>
        <taxon>Bacteria</taxon>
        <taxon>Bacillati</taxon>
        <taxon>Chloroflexota</taxon>
        <taxon>Anaerolineae</taxon>
        <taxon>Anaerolineales</taxon>
        <taxon>Anaerolineaceae</taxon>
        <taxon>Anaerolinea</taxon>
    </lineage>
</organism>
<accession>A0A3D1JIS8</accession>